<dbReference type="Proteomes" id="UP000193986">
    <property type="component" value="Unassembled WGS sequence"/>
</dbReference>
<feature type="compositionally biased region" description="Polar residues" evidence="1">
    <location>
        <begin position="375"/>
        <end position="385"/>
    </location>
</feature>
<feature type="compositionally biased region" description="Polar residues" evidence="1">
    <location>
        <begin position="423"/>
        <end position="436"/>
    </location>
</feature>
<dbReference type="OrthoDB" id="3981028at2759"/>
<keyword evidence="2" id="KW-1133">Transmembrane helix</keyword>
<protein>
    <submittedName>
        <fullName evidence="3">Uncharacterized protein</fullName>
    </submittedName>
</protein>
<keyword evidence="2" id="KW-0472">Membrane</keyword>
<gene>
    <name evidence="3" type="ORF">BCR39DRAFT_552705</name>
</gene>
<dbReference type="PANTHER" id="PTHR13491:SF0">
    <property type="entry name" value="ZINC FINGER CCHC DOMAIN-CONTAINING PROTEIN 10"/>
    <property type="match status" value="1"/>
</dbReference>
<feature type="compositionally biased region" description="Polar residues" evidence="1">
    <location>
        <begin position="310"/>
        <end position="320"/>
    </location>
</feature>
<name>A0A1Y2AH52_9TREE</name>
<proteinExistence type="predicted"/>
<dbReference type="EMBL" id="MCFC01000102">
    <property type="protein sequence ID" value="ORY21909.1"/>
    <property type="molecule type" value="Genomic_DNA"/>
</dbReference>
<dbReference type="PANTHER" id="PTHR13491">
    <property type="entry name" value="ZCCHC10 PROTEIN"/>
    <property type="match status" value="1"/>
</dbReference>
<sequence length="566" mass="62592">MTNPPGNPHSALEAQYNTAVQSFVRRDHIKTHSTLSRLLSQLAPLTNTHSSWYDLEPPSSEDEWRVKVLKLVISAHASLYADPPVNTTALSPDLVGLLPPCPPDRILEHVQKICEARYFSPSLSSSSSSSSSVLVLPPALISTLLLAALKLRPAPSALSFAHNLAENYLSNLPDSFLLAISTSAKFTGRGIDGVRESVRGVDGLGETVRGVNGFAESGTRVNGIRETGRGLEGYRQGHIKVLQLFVGEVLVREGEYEMARGILDGDEVLGSKRKESLYRHIRSYESRTSTNLTSSIESIDLSHSLSLSSPTLNPTRTPTFTSKRSSKISSNSKSNSSRSKSRSSSTSSSSSERTARPNSTTGLIVNPLRRVENNLPASINGNGNRNGKDKHKDNEREKENEKDETTSQSSIPSKIYIHHPQDSHSSSTSKPTTRSETFNRLWNRRRRTWISNIIPFLPESSILQWKFLPIPLLAGLIILMTLRRRFILGRNKNRMNLGAGVGVDVGVVVGGGGVGVLAMNQVRQRLLRARLQGQGQGWRQWVMFWLEWWIKRFIGVWNLATTVTYV</sequence>
<feature type="region of interest" description="Disordered" evidence="1">
    <location>
        <begin position="305"/>
        <end position="436"/>
    </location>
</feature>
<dbReference type="AlphaFoldDB" id="A0A1Y2AH52"/>
<feature type="compositionally biased region" description="Low complexity" evidence="1">
    <location>
        <begin position="321"/>
        <end position="351"/>
    </location>
</feature>
<evidence type="ECO:0000313" key="4">
    <source>
        <dbReference type="Proteomes" id="UP000193986"/>
    </source>
</evidence>
<accession>A0A1Y2AH52</accession>
<organism evidence="3 4">
    <name type="scientific">Naematelia encephala</name>
    <dbReference type="NCBI Taxonomy" id="71784"/>
    <lineage>
        <taxon>Eukaryota</taxon>
        <taxon>Fungi</taxon>
        <taxon>Dikarya</taxon>
        <taxon>Basidiomycota</taxon>
        <taxon>Agaricomycotina</taxon>
        <taxon>Tremellomycetes</taxon>
        <taxon>Tremellales</taxon>
        <taxon>Naemateliaceae</taxon>
        <taxon>Naematelia</taxon>
    </lineage>
</organism>
<reference evidence="3 4" key="1">
    <citation type="submission" date="2016-07" db="EMBL/GenBank/DDBJ databases">
        <title>Pervasive Adenine N6-methylation of Active Genes in Fungi.</title>
        <authorList>
            <consortium name="DOE Joint Genome Institute"/>
            <person name="Mondo S.J."/>
            <person name="Dannebaum R.O."/>
            <person name="Kuo R.C."/>
            <person name="Labutti K."/>
            <person name="Haridas S."/>
            <person name="Kuo A."/>
            <person name="Salamov A."/>
            <person name="Ahrendt S.R."/>
            <person name="Lipzen A."/>
            <person name="Sullivan W."/>
            <person name="Andreopoulos W.B."/>
            <person name="Clum A."/>
            <person name="Lindquist E."/>
            <person name="Daum C."/>
            <person name="Ramamoorthy G.K."/>
            <person name="Gryganskyi A."/>
            <person name="Culley D."/>
            <person name="Magnuson J.K."/>
            <person name="James T.Y."/>
            <person name="O'Malley M.A."/>
            <person name="Stajich J.E."/>
            <person name="Spatafora J.W."/>
            <person name="Visel A."/>
            <person name="Grigoriev I.V."/>
        </authorList>
    </citation>
    <scope>NUCLEOTIDE SEQUENCE [LARGE SCALE GENOMIC DNA]</scope>
    <source>
        <strain evidence="3 4">68-887.2</strain>
    </source>
</reference>
<evidence type="ECO:0000256" key="2">
    <source>
        <dbReference type="SAM" id="Phobius"/>
    </source>
</evidence>
<comment type="caution">
    <text evidence="3">The sequence shown here is derived from an EMBL/GenBank/DDBJ whole genome shotgun (WGS) entry which is preliminary data.</text>
</comment>
<keyword evidence="4" id="KW-1185">Reference proteome</keyword>
<feature type="transmembrane region" description="Helical" evidence="2">
    <location>
        <begin position="462"/>
        <end position="482"/>
    </location>
</feature>
<feature type="compositionally biased region" description="Basic and acidic residues" evidence="1">
    <location>
        <begin position="386"/>
        <end position="405"/>
    </location>
</feature>
<dbReference type="STRING" id="71784.A0A1Y2AH52"/>
<dbReference type="InterPro" id="IPR039715">
    <property type="entry name" value="ZCCHC10"/>
</dbReference>
<keyword evidence="2" id="KW-0812">Transmembrane</keyword>
<evidence type="ECO:0000256" key="1">
    <source>
        <dbReference type="SAM" id="MobiDB-lite"/>
    </source>
</evidence>
<dbReference type="InParanoid" id="A0A1Y2AH52"/>
<evidence type="ECO:0000313" key="3">
    <source>
        <dbReference type="EMBL" id="ORY21909.1"/>
    </source>
</evidence>